<dbReference type="RefSeq" id="WP_193534944.1">
    <property type="nucleotide sequence ID" value="NZ_JADCLJ010000009.1"/>
</dbReference>
<protein>
    <submittedName>
        <fullName evidence="2">Alpha/beta hydrolase</fullName>
    </submittedName>
</protein>
<organism evidence="2 3">
    <name type="scientific">Litchfieldia luteola</name>
    <dbReference type="NCBI Taxonomy" id="682179"/>
    <lineage>
        <taxon>Bacteria</taxon>
        <taxon>Bacillati</taxon>
        <taxon>Bacillota</taxon>
        <taxon>Bacilli</taxon>
        <taxon>Bacillales</taxon>
        <taxon>Bacillaceae</taxon>
        <taxon>Litchfieldia</taxon>
    </lineage>
</organism>
<accession>A0ABR9QG68</accession>
<name>A0ABR9QG68_9BACI</name>
<dbReference type="Proteomes" id="UP001516662">
    <property type="component" value="Unassembled WGS sequence"/>
</dbReference>
<evidence type="ECO:0000259" key="1">
    <source>
        <dbReference type="Pfam" id="PF00561"/>
    </source>
</evidence>
<dbReference type="PRINTS" id="PR00111">
    <property type="entry name" value="ABHYDROLASE"/>
</dbReference>
<gene>
    <name evidence="2" type="ORF">IMZ08_05240</name>
</gene>
<evidence type="ECO:0000313" key="2">
    <source>
        <dbReference type="EMBL" id="MBE4907468.1"/>
    </source>
</evidence>
<sequence length="274" mass="31660">MTLVSPQFKVNVQGIDIYYELYPHKDRNKPVLVLIHGFLSSTFSYRRLIPLLKEEYTVLALDLPPFGRSGKSTKMTYSYQNLAHVVIKLLNHLNYFRVSLVGHSMGGQISLNIAKQCPDLIDKIVLLSSSGYMKRLPSPLIYSSYFPFFHLYVKRHLAKQGIDRNLYNVVHDHSIIDEDMRKGYLEPFSDDNIFRALTRMIRHREGDLTPEELRKIETSSLLIWGQEDKVVPISIGERLHKDLPNSSFISLTKTGHLVPEEKPLLVHERIAQFI</sequence>
<evidence type="ECO:0000313" key="3">
    <source>
        <dbReference type="Proteomes" id="UP001516662"/>
    </source>
</evidence>
<keyword evidence="2" id="KW-0378">Hydrolase</keyword>
<comment type="caution">
    <text evidence="2">The sequence shown here is derived from an EMBL/GenBank/DDBJ whole genome shotgun (WGS) entry which is preliminary data.</text>
</comment>
<proteinExistence type="predicted"/>
<dbReference type="PANTHER" id="PTHR46438:SF11">
    <property type="entry name" value="LIPASE-RELATED"/>
    <property type="match status" value="1"/>
</dbReference>
<reference evidence="2 3" key="1">
    <citation type="submission" date="2020-10" db="EMBL/GenBank/DDBJ databases">
        <title>Bacillus sp. HD4P25, an endophyte from a halophyte.</title>
        <authorList>
            <person name="Sun J.-Q."/>
        </authorList>
    </citation>
    <scope>NUCLEOTIDE SEQUENCE [LARGE SCALE GENOMIC DNA]</scope>
    <source>
        <strain evidence="2 3">YIM 93174</strain>
    </source>
</reference>
<dbReference type="Pfam" id="PF00561">
    <property type="entry name" value="Abhydrolase_1"/>
    <property type="match status" value="1"/>
</dbReference>
<feature type="domain" description="AB hydrolase-1" evidence="1">
    <location>
        <begin position="30"/>
        <end position="263"/>
    </location>
</feature>
<dbReference type="PRINTS" id="PR00412">
    <property type="entry name" value="EPOXHYDRLASE"/>
</dbReference>
<dbReference type="InterPro" id="IPR000073">
    <property type="entry name" value="AB_hydrolase_1"/>
</dbReference>
<dbReference type="GO" id="GO:0016787">
    <property type="term" value="F:hydrolase activity"/>
    <property type="evidence" value="ECO:0007669"/>
    <property type="project" value="UniProtKB-KW"/>
</dbReference>
<keyword evidence="3" id="KW-1185">Reference proteome</keyword>
<dbReference type="PANTHER" id="PTHR46438">
    <property type="entry name" value="ALPHA/BETA-HYDROLASES SUPERFAMILY PROTEIN"/>
    <property type="match status" value="1"/>
</dbReference>
<dbReference type="SUPFAM" id="SSF53474">
    <property type="entry name" value="alpha/beta-Hydrolases"/>
    <property type="match status" value="1"/>
</dbReference>
<dbReference type="EMBL" id="JADCLJ010000009">
    <property type="protein sequence ID" value="MBE4907468.1"/>
    <property type="molecule type" value="Genomic_DNA"/>
</dbReference>
<dbReference type="Gene3D" id="3.40.50.1820">
    <property type="entry name" value="alpha/beta hydrolase"/>
    <property type="match status" value="1"/>
</dbReference>
<dbReference type="InterPro" id="IPR000639">
    <property type="entry name" value="Epox_hydrolase-like"/>
</dbReference>
<dbReference type="InterPro" id="IPR029058">
    <property type="entry name" value="AB_hydrolase_fold"/>
</dbReference>